<gene>
    <name evidence="2" type="primary">ycf19</name>
</gene>
<geneLocation type="plastid" evidence="2"/>
<dbReference type="EMBL" id="MK281457">
    <property type="protein sequence ID" value="QAA11993.1"/>
    <property type="molecule type" value="Genomic_DNA"/>
</dbReference>
<keyword evidence="2" id="KW-0934">Plastid</keyword>
<evidence type="ECO:0000256" key="1">
    <source>
        <dbReference type="SAM" id="Phobius"/>
    </source>
</evidence>
<proteinExistence type="predicted"/>
<sequence>MSYFFYKYLLVKALIKRKTKSLYFKRFILTLYKYVPFLLKFCEIFFRFFMMLDSFIISKLVFKVLLVALYHSIIAYQIICSIRIFVDYYSINLDETNSFLRTIYDMSEPFFEFIQQTLPKSAISSILGFYTIYVATFLIKKVYLPIRKKYYMNSTILILADTLILLRATRDEKIIFN</sequence>
<evidence type="ECO:0000313" key="2">
    <source>
        <dbReference type="EMBL" id="QAA11993.1"/>
    </source>
</evidence>
<dbReference type="AlphaFoldDB" id="A0A3R5QMP0"/>
<keyword evidence="1" id="KW-0472">Membrane</keyword>
<feature type="transmembrane region" description="Helical" evidence="1">
    <location>
        <begin position="31"/>
        <end position="52"/>
    </location>
</feature>
<feature type="transmembrane region" description="Helical" evidence="1">
    <location>
        <begin position="64"/>
        <end position="86"/>
    </location>
</feature>
<accession>A0A3R5QMP0</accession>
<feature type="transmembrane region" description="Helical" evidence="1">
    <location>
        <begin position="121"/>
        <end position="139"/>
    </location>
</feature>
<protein>
    <submittedName>
        <fullName evidence="2">Uncharacterized protein</fullName>
    </submittedName>
</protein>
<dbReference type="GeneID" id="38948212"/>
<dbReference type="RefSeq" id="YP_009551057.1">
    <property type="nucleotide sequence ID" value="NC_040299.1"/>
</dbReference>
<keyword evidence="1" id="KW-1133">Transmembrane helix</keyword>
<reference evidence="2" key="1">
    <citation type="journal article" date="2019" name="Genome Biol. Evol.">
        <title>Plastid Genomes and Proteins Illuminate the Evolution of Eustigmatophyte Algae and Their Bacterial Endosymbionts.</title>
        <authorList>
            <person name="Sevcikova T."/>
            <person name="Yurchenko T."/>
            <person name="Fawley K.P."/>
            <person name="Amaral R."/>
            <person name="Strnad H."/>
            <person name="Santos L.M."/>
            <person name="Fawley M.W."/>
            <person name="Elias M."/>
        </authorList>
    </citation>
    <scope>NUCLEOTIDE SEQUENCE</scope>
    <source>
        <strain evidence="2">CAUP Q 401</strain>
    </source>
</reference>
<name>A0A3R5QMP0_9STRA</name>
<keyword evidence="1" id="KW-0812">Transmembrane</keyword>
<organism evidence="2">
    <name type="scientific">Pseudellipsoidion edaphicum</name>
    <dbReference type="NCBI Taxonomy" id="1431838"/>
    <lineage>
        <taxon>Eukaryota</taxon>
        <taxon>Sar</taxon>
        <taxon>Stramenopiles</taxon>
        <taxon>Ochrophyta</taxon>
        <taxon>Eustigmatophyceae</taxon>
        <taxon>Eustigmatales</taxon>
        <taxon>Neomonodaceae</taxon>
        <taxon>Pseudellipsoidion</taxon>
    </lineage>
</organism>